<name>A0A3E2N6M6_9FIRM</name>
<dbReference type="RefSeq" id="WP_117419236.1">
    <property type="nucleotide sequence ID" value="NZ_QOHO01000076.1"/>
</dbReference>
<accession>A0A3E2N6M6</accession>
<dbReference type="Proteomes" id="UP000260680">
    <property type="component" value="Unassembled WGS sequence"/>
</dbReference>
<feature type="compositionally biased region" description="Low complexity" evidence="1">
    <location>
        <begin position="38"/>
        <end position="64"/>
    </location>
</feature>
<protein>
    <submittedName>
        <fullName evidence="2">Uncharacterized protein</fullName>
    </submittedName>
</protein>
<dbReference type="AlphaFoldDB" id="A0A3E2N6M6"/>
<feature type="region of interest" description="Disordered" evidence="1">
    <location>
        <begin position="29"/>
        <end position="84"/>
    </location>
</feature>
<sequence length="247" mass="27259">MKKLKIFLLAIVALFVMLFIIGMLSGTDSPQESVEMQTEGSTKSASSETTAQTTAQSQTVTEPPVEAETETETELATETSTDKSTSSNYTALEIYTSLQENGVVPYVLTEKAIQFLSDHDNLFPLNEKNYAEITDELIDYNIEAKHISKNDRKYGDKLMMIPSSQIIQIEETQISDNKYLSVINAIDYDGLQYYILYNGELDNFYDGDAISVTGLPLGYSKFDNTKGGQTFVVVVAGCLITANEPTG</sequence>
<evidence type="ECO:0000256" key="1">
    <source>
        <dbReference type="SAM" id="MobiDB-lite"/>
    </source>
</evidence>
<feature type="compositionally biased region" description="Acidic residues" evidence="1">
    <location>
        <begin position="65"/>
        <end position="75"/>
    </location>
</feature>
<proteinExistence type="predicted"/>
<organism evidence="2 3">
    <name type="scientific">Lacrimispora amygdalina</name>
    <dbReference type="NCBI Taxonomy" id="253257"/>
    <lineage>
        <taxon>Bacteria</taxon>
        <taxon>Bacillati</taxon>
        <taxon>Bacillota</taxon>
        <taxon>Clostridia</taxon>
        <taxon>Lachnospirales</taxon>
        <taxon>Lachnospiraceae</taxon>
        <taxon>Lacrimispora</taxon>
    </lineage>
</organism>
<evidence type="ECO:0000313" key="2">
    <source>
        <dbReference type="EMBL" id="RFZ76653.1"/>
    </source>
</evidence>
<reference evidence="2 3" key="1">
    <citation type="submission" date="2018-07" db="EMBL/GenBank/DDBJ databases">
        <title>New species, Clostridium PI-S10-A1B.</title>
        <authorList>
            <person name="Krishna G."/>
            <person name="Summeta K."/>
            <person name="Shikha S."/>
            <person name="Prabhu P.B."/>
            <person name="Suresh K."/>
        </authorList>
    </citation>
    <scope>NUCLEOTIDE SEQUENCE [LARGE SCALE GENOMIC DNA]</scope>
    <source>
        <strain evidence="2 3">PI-S10-A1B</strain>
    </source>
</reference>
<dbReference type="OrthoDB" id="9801717at2"/>
<comment type="caution">
    <text evidence="2">The sequence shown here is derived from an EMBL/GenBank/DDBJ whole genome shotgun (WGS) entry which is preliminary data.</text>
</comment>
<gene>
    <name evidence="2" type="ORF">DS742_22670</name>
</gene>
<evidence type="ECO:0000313" key="3">
    <source>
        <dbReference type="Proteomes" id="UP000260680"/>
    </source>
</evidence>
<dbReference type="EMBL" id="QOHO01000076">
    <property type="protein sequence ID" value="RFZ76653.1"/>
    <property type="molecule type" value="Genomic_DNA"/>
</dbReference>